<protein>
    <submittedName>
        <fullName evidence="4">NR LBD domain-containing protein</fullName>
    </submittedName>
</protein>
<organism evidence="4">
    <name type="scientific">Enterobius vermicularis</name>
    <name type="common">Human pinworm</name>
    <dbReference type="NCBI Taxonomy" id="51028"/>
    <lineage>
        <taxon>Eukaryota</taxon>
        <taxon>Metazoa</taxon>
        <taxon>Ecdysozoa</taxon>
        <taxon>Nematoda</taxon>
        <taxon>Chromadorea</taxon>
        <taxon>Rhabditida</taxon>
        <taxon>Spirurina</taxon>
        <taxon>Oxyuridomorpha</taxon>
        <taxon>Oxyuroidea</taxon>
        <taxon>Oxyuridae</taxon>
        <taxon>Enterobius</taxon>
    </lineage>
</organism>
<name>A0A0N4VIW3_ENTVE</name>
<keyword evidence="3" id="KW-1185">Reference proteome</keyword>
<dbReference type="WBParaSite" id="EVEC_0001078401-mRNA-1">
    <property type="protein sequence ID" value="EVEC_0001078401-mRNA-1"/>
    <property type="gene ID" value="EVEC_0001078401"/>
</dbReference>
<dbReference type="AlphaFoldDB" id="A0A0N4VIW3"/>
<evidence type="ECO:0000313" key="2">
    <source>
        <dbReference type="EMBL" id="VDD95358.1"/>
    </source>
</evidence>
<feature type="compositionally biased region" description="Low complexity" evidence="1">
    <location>
        <begin position="170"/>
        <end position="193"/>
    </location>
</feature>
<reference evidence="2 3" key="2">
    <citation type="submission" date="2018-10" db="EMBL/GenBank/DDBJ databases">
        <authorList>
            <consortium name="Pathogen Informatics"/>
        </authorList>
    </citation>
    <scope>NUCLEOTIDE SEQUENCE [LARGE SCALE GENOMIC DNA]</scope>
</reference>
<dbReference type="Proteomes" id="UP000274131">
    <property type="component" value="Unassembled WGS sequence"/>
</dbReference>
<feature type="region of interest" description="Disordered" evidence="1">
    <location>
        <begin position="170"/>
        <end position="221"/>
    </location>
</feature>
<evidence type="ECO:0000256" key="1">
    <source>
        <dbReference type="SAM" id="MobiDB-lite"/>
    </source>
</evidence>
<gene>
    <name evidence="2" type="ORF">EVEC_LOCUS10109</name>
</gene>
<dbReference type="EMBL" id="UXUI01010537">
    <property type="protein sequence ID" value="VDD95358.1"/>
    <property type="molecule type" value="Genomic_DNA"/>
</dbReference>
<sequence length="308" mass="34107">MPRLCFYFTAKRSEVVAYFNRIFIYSIHSRSIRDADVIASVLCREYRERQLVSQQAIHDLQTQLLNSQEIPVSQTTNQQITMFYQPTTTVQPPSAQLDNLLLQNSLINPSVDWLAFNELVVRARMFTAALDMVPAVHNETFNSQPVCAENSSTSESGVKAKNCLASSSMPSNSGSASFTGQNSFTSSSSSASEDGSKEQSVLKETTQRSSSPVAQPRPIRPNLDNQMAIYDMQVSHSLLAASEMHYNEAFKNITADSQNQYATFELLFILKKGRPVPLSSSLFSEFSTSVALSTPGESCVDDYLVYGI</sequence>
<evidence type="ECO:0000313" key="3">
    <source>
        <dbReference type="Proteomes" id="UP000274131"/>
    </source>
</evidence>
<accession>A0A0N4VIW3</accession>
<feature type="compositionally biased region" description="Polar residues" evidence="1">
    <location>
        <begin position="202"/>
        <end position="213"/>
    </location>
</feature>
<reference evidence="4" key="1">
    <citation type="submission" date="2017-02" db="UniProtKB">
        <authorList>
            <consortium name="WormBaseParasite"/>
        </authorList>
    </citation>
    <scope>IDENTIFICATION</scope>
</reference>
<evidence type="ECO:0000313" key="4">
    <source>
        <dbReference type="WBParaSite" id="EVEC_0001078401-mRNA-1"/>
    </source>
</evidence>
<proteinExistence type="predicted"/>